<feature type="region of interest" description="Disordered" evidence="1">
    <location>
        <begin position="118"/>
        <end position="170"/>
    </location>
</feature>
<dbReference type="HOGENOM" id="CLU_113286_0_0_0"/>
<sequence>MPIYEFYCQNCHTIYNFLSRTVNTQKIPNCPTCLNVALQRKVSLFSAISGGKKEESEGGGDADLPPGFDEAKMEKAMGMLAKEAEHLDENDPRQAAQLMRKLSDATGLTMGPAMEEALHRMERGEDPDKIEAEMGDLLESEEPFLLDSKGSGVKGERRSRPNVDDKLYEL</sequence>
<accession>A0A081BMD1</accession>
<dbReference type="STRING" id="1499966.U14_02792"/>
<evidence type="ECO:0000313" key="4">
    <source>
        <dbReference type="Proteomes" id="UP000030700"/>
    </source>
</evidence>
<evidence type="ECO:0000259" key="2">
    <source>
        <dbReference type="SMART" id="SM00834"/>
    </source>
</evidence>
<gene>
    <name evidence="3" type="ORF">U14_02792</name>
</gene>
<reference evidence="3" key="1">
    <citation type="journal article" date="2015" name="PeerJ">
        <title>First genomic representation of candidate bacterial phylum KSB3 points to enhanced environmental sensing as a trigger of wastewater bulking.</title>
        <authorList>
            <person name="Sekiguchi Y."/>
            <person name="Ohashi A."/>
            <person name="Parks D.H."/>
            <person name="Yamauchi T."/>
            <person name="Tyson G.W."/>
            <person name="Hugenholtz P."/>
        </authorList>
    </citation>
    <scope>NUCLEOTIDE SEQUENCE [LARGE SCALE GENOMIC DNA]</scope>
</reference>
<feature type="compositionally biased region" description="Acidic residues" evidence="1">
    <location>
        <begin position="133"/>
        <end position="144"/>
    </location>
</feature>
<feature type="region of interest" description="Disordered" evidence="1">
    <location>
        <begin position="50"/>
        <end position="69"/>
    </location>
</feature>
<dbReference type="InterPro" id="IPR013429">
    <property type="entry name" value="Regulatory_FmdB_Zinc_ribbon"/>
</dbReference>
<dbReference type="AlphaFoldDB" id="A0A081BMD1"/>
<dbReference type="EMBL" id="DF820457">
    <property type="protein sequence ID" value="GAK51547.1"/>
    <property type="molecule type" value="Genomic_DNA"/>
</dbReference>
<dbReference type="NCBIfam" id="TIGR02605">
    <property type="entry name" value="CxxC_CxxC_SSSS"/>
    <property type="match status" value="1"/>
</dbReference>
<organism evidence="3">
    <name type="scientific">Candidatus Moduliflexus flocculans</name>
    <dbReference type="NCBI Taxonomy" id="1499966"/>
    <lineage>
        <taxon>Bacteria</taxon>
        <taxon>Candidatus Moduliflexota</taxon>
        <taxon>Candidatus Moduliflexia</taxon>
        <taxon>Candidatus Moduliflexales</taxon>
        <taxon>Candidatus Moduliflexaceae</taxon>
    </lineage>
</organism>
<dbReference type="PANTHER" id="PTHR34404">
    <property type="entry name" value="REGULATORY PROTEIN, FMDB FAMILY"/>
    <property type="match status" value="1"/>
</dbReference>
<protein>
    <submittedName>
        <fullName evidence="3">Hypothetical cytosolic protein</fullName>
    </submittedName>
</protein>
<dbReference type="SMART" id="SM00834">
    <property type="entry name" value="CxxC_CXXC_SSSS"/>
    <property type="match status" value="1"/>
</dbReference>
<feature type="domain" description="Putative regulatory protein FmdB zinc ribbon" evidence="2">
    <location>
        <begin position="1"/>
        <end position="43"/>
    </location>
</feature>
<evidence type="ECO:0000313" key="3">
    <source>
        <dbReference type="EMBL" id="GAK51547.1"/>
    </source>
</evidence>
<proteinExistence type="predicted"/>
<keyword evidence="4" id="KW-1185">Reference proteome</keyword>
<feature type="compositionally biased region" description="Basic and acidic residues" evidence="1">
    <location>
        <begin position="154"/>
        <end position="170"/>
    </location>
</feature>
<evidence type="ECO:0000256" key="1">
    <source>
        <dbReference type="SAM" id="MobiDB-lite"/>
    </source>
</evidence>
<dbReference type="Proteomes" id="UP000030700">
    <property type="component" value="Unassembled WGS sequence"/>
</dbReference>
<feature type="compositionally biased region" description="Basic and acidic residues" evidence="1">
    <location>
        <begin position="118"/>
        <end position="132"/>
    </location>
</feature>
<dbReference type="PANTHER" id="PTHR34404:SF3">
    <property type="entry name" value="REGULATORY PROTEIN, FMDB FAMILY"/>
    <property type="match status" value="1"/>
</dbReference>
<name>A0A081BMD1_9BACT</name>